<organism evidence="4 5">
    <name type="scientific">Rothia nasimurium</name>
    <dbReference type="NCBI Taxonomy" id="85336"/>
    <lineage>
        <taxon>Bacteria</taxon>
        <taxon>Bacillati</taxon>
        <taxon>Actinomycetota</taxon>
        <taxon>Actinomycetes</taxon>
        <taxon>Micrococcales</taxon>
        <taxon>Micrococcaceae</taxon>
        <taxon>Rothia</taxon>
    </lineage>
</organism>
<evidence type="ECO:0000313" key="5">
    <source>
        <dbReference type="Proteomes" id="UP000297951"/>
    </source>
</evidence>
<dbReference type="InterPro" id="IPR029058">
    <property type="entry name" value="AB_hydrolase_fold"/>
</dbReference>
<dbReference type="Pfam" id="PF02230">
    <property type="entry name" value="Abhydrolase_2"/>
    <property type="match status" value="1"/>
</dbReference>
<dbReference type="Proteomes" id="UP000297951">
    <property type="component" value="Unassembled WGS sequence"/>
</dbReference>
<evidence type="ECO:0000256" key="1">
    <source>
        <dbReference type="ARBA" id="ARBA00006499"/>
    </source>
</evidence>
<evidence type="ECO:0000313" key="4">
    <source>
        <dbReference type="EMBL" id="TFU24415.1"/>
    </source>
</evidence>
<dbReference type="PANTHER" id="PTHR10655:SF17">
    <property type="entry name" value="LYSOPHOSPHOLIPASE-LIKE PROTEIN 1"/>
    <property type="match status" value="1"/>
</dbReference>
<comment type="similarity">
    <text evidence="1">Belongs to the AB hydrolase superfamily. AB hydrolase 2 family.</text>
</comment>
<dbReference type="AlphaFoldDB" id="A0A4Y9F9K8"/>
<dbReference type="RefSeq" id="WP_135011033.1">
    <property type="nucleotide sequence ID" value="NZ_JADGLK010000001.1"/>
</dbReference>
<dbReference type="GO" id="GO:0016787">
    <property type="term" value="F:hydrolase activity"/>
    <property type="evidence" value="ECO:0007669"/>
    <property type="project" value="UniProtKB-KW"/>
</dbReference>
<dbReference type="SUPFAM" id="SSF53474">
    <property type="entry name" value="alpha/beta-Hydrolases"/>
    <property type="match status" value="1"/>
</dbReference>
<keyword evidence="2" id="KW-0378">Hydrolase</keyword>
<comment type="caution">
    <text evidence="4">The sequence shown here is derived from an EMBL/GenBank/DDBJ whole genome shotgun (WGS) entry which is preliminary data.</text>
</comment>
<evidence type="ECO:0000256" key="2">
    <source>
        <dbReference type="ARBA" id="ARBA00022801"/>
    </source>
</evidence>
<dbReference type="Gene3D" id="3.40.50.1820">
    <property type="entry name" value="alpha/beta hydrolase"/>
    <property type="match status" value="1"/>
</dbReference>
<reference evidence="4 5" key="1">
    <citation type="submission" date="2019-03" db="EMBL/GenBank/DDBJ databases">
        <title>Diversity of the mouse oral microbiome.</title>
        <authorList>
            <person name="Joseph S."/>
            <person name="Aduse-Opoku J."/>
            <person name="Curtis M."/>
            <person name="Wade W."/>
            <person name="Hashim A."/>
        </authorList>
    </citation>
    <scope>NUCLEOTIDE SEQUENCE [LARGE SCALE GENOMIC DNA]</scope>
    <source>
        <strain evidence="5">irhom_31</strain>
    </source>
</reference>
<proteinExistence type="inferred from homology"/>
<dbReference type="InterPro" id="IPR003140">
    <property type="entry name" value="PLipase/COase/thioEstase"/>
</dbReference>
<dbReference type="EMBL" id="SPQC01000001">
    <property type="protein sequence ID" value="TFU24415.1"/>
    <property type="molecule type" value="Genomic_DNA"/>
</dbReference>
<evidence type="ECO:0000259" key="3">
    <source>
        <dbReference type="Pfam" id="PF02230"/>
    </source>
</evidence>
<protein>
    <submittedName>
        <fullName evidence="4">Phospholipase</fullName>
    </submittedName>
</protein>
<dbReference type="InterPro" id="IPR050565">
    <property type="entry name" value="LYPA1-2/EST-like"/>
</dbReference>
<gene>
    <name evidence="4" type="ORF">E4U03_00435</name>
</gene>
<dbReference type="OrthoDB" id="9780848at2"/>
<dbReference type="STRING" id="85336.A7979_07155"/>
<accession>A0A4Y9F9K8</accession>
<sequence length="228" mass="24796">MKQYLVEYSKAEPFHRGTHLVVLLHGYGSHKRDLLGLTPYLPSEKVTYASVRAPQPVGYPLPADADSAYIEGPAMGYQWWPLNQQLDTVGFTAIELAVEYLLGWLEPIAADYNSVSLLGFSQGMALATSVARARPDLIKAVVGLSGYAVAGGEHYFKDARLADKPLPLFWGRDEADPIITADKIAFTREWAAGHTDLTAHTYAGIGHGVAAAELTHITAFLEEKVLSA</sequence>
<name>A0A4Y9F9K8_9MICC</name>
<dbReference type="PANTHER" id="PTHR10655">
    <property type="entry name" value="LYSOPHOSPHOLIPASE-RELATED"/>
    <property type="match status" value="1"/>
</dbReference>
<feature type="domain" description="Phospholipase/carboxylesterase/thioesterase" evidence="3">
    <location>
        <begin position="15"/>
        <end position="222"/>
    </location>
</feature>